<sequence length="66" mass="7932">MTFVDLIEFEMVCKDESYKTLPTMHIERRTQIYAILDNNNIANQNRMAYIIHACQIVRKKYTLKHI</sequence>
<evidence type="ECO:0000313" key="2">
    <source>
        <dbReference type="Proteomes" id="UP000790347"/>
    </source>
</evidence>
<reference evidence="1" key="2">
    <citation type="journal article" date="2022" name="Res Sq">
        <title>Comparative Genomics Reveals Insights into the Divergent Evolution of Astigmatic Mites and Household Pest Adaptations.</title>
        <authorList>
            <person name="Xiong Q."/>
            <person name="Wan A.T.-Y."/>
            <person name="Liu X.-Y."/>
            <person name="Fung C.S.-H."/>
            <person name="Xiao X."/>
            <person name="Malainual N."/>
            <person name="Hou J."/>
            <person name="Wang L."/>
            <person name="Wang M."/>
            <person name="Yang K."/>
            <person name="Cui Y."/>
            <person name="Leung E."/>
            <person name="Nong W."/>
            <person name="Shin S.-K."/>
            <person name="Au S."/>
            <person name="Jeong K.Y."/>
            <person name="Chew F.T."/>
            <person name="Hui J."/>
            <person name="Leung T.F."/>
            <person name="Tungtrongchitr A."/>
            <person name="Zhong N."/>
            <person name="Liu Z."/>
            <person name="Tsui S."/>
        </authorList>
    </citation>
    <scope>NUCLEOTIDE SEQUENCE</scope>
    <source>
        <strain evidence="1">Derf</strain>
        <tissue evidence="1">Whole organism</tissue>
    </source>
</reference>
<dbReference type="EMBL" id="ASGP02000003">
    <property type="protein sequence ID" value="KAH9516439.1"/>
    <property type="molecule type" value="Genomic_DNA"/>
</dbReference>
<accession>A0A922HYV0</accession>
<protein>
    <submittedName>
        <fullName evidence="1">Uncharacterized protein</fullName>
    </submittedName>
</protein>
<keyword evidence="2" id="KW-1185">Reference proteome</keyword>
<dbReference type="AlphaFoldDB" id="A0A922HYV0"/>
<evidence type="ECO:0000313" key="1">
    <source>
        <dbReference type="EMBL" id="KAH9516439.1"/>
    </source>
</evidence>
<proteinExistence type="predicted"/>
<name>A0A922HYV0_DERFA</name>
<organism evidence="1 2">
    <name type="scientific">Dermatophagoides farinae</name>
    <name type="common">American house dust mite</name>
    <dbReference type="NCBI Taxonomy" id="6954"/>
    <lineage>
        <taxon>Eukaryota</taxon>
        <taxon>Metazoa</taxon>
        <taxon>Ecdysozoa</taxon>
        <taxon>Arthropoda</taxon>
        <taxon>Chelicerata</taxon>
        <taxon>Arachnida</taxon>
        <taxon>Acari</taxon>
        <taxon>Acariformes</taxon>
        <taxon>Sarcoptiformes</taxon>
        <taxon>Astigmata</taxon>
        <taxon>Psoroptidia</taxon>
        <taxon>Analgoidea</taxon>
        <taxon>Pyroglyphidae</taxon>
        <taxon>Dermatophagoidinae</taxon>
        <taxon>Dermatophagoides</taxon>
    </lineage>
</organism>
<comment type="caution">
    <text evidence="1">The sequence shown here is derived from an EMBL/GenBank/DDBJ whole genome shotgun (WGS) entry which is preliminary data.</text>
</comment>
<dbReference type="Proteomes" id="UP000790347">
    <property type="component" value="Unassembled WGS sequence"/>
</dbReference>
<gene>
    <name evidence="1" type="ORF">DERF_007176</name>
</gene>
<reference evidence="1" key="1">
    <citation type="submission" date="2013-05" db="EMBL/GenBank/DDBJ databases">
        <authorList>
            <person name="Yim A.K.Y."/>
            <person name="Chan T.F."/>
            <person name="Ji K.M."/>
            <person name="Liu X.Y."/>
            <person name="Zhou J.W."/>
            <person name="Li R.Q."/>
            <person name="Yang K.Y."/>
            <person name="Li J."/>
            <person name="Li M."/>
            <person name="Law P.T.W."/>
            <person name="Wu Y.L."/>
            <person name="Cai Z.L."/>
            <person name="Qin H."/>
            <person name="Bao Y."/>
            <person name="Leung R.K.K."/>
            <person name="Ng P.K.S."/>
            <person name="Zou J."/>
            <person name="Zhong X.J."/>
            <person name="Ran P.X."/>
            <person name="Zhong N.S."/>
            <person name="Liu Z.G."/>
            <person name="Tsui S.K.W."/>
        </authorList>
    </citation>
    <scope>NUCLEOTIDE SEQUENCE</scope>
    <source>
        <strain evidence="1">Derf</strain>
        <tissue evidence="1">Whole organism</tissue>
    </source>
</reference>